<evidence type="ECO:0000313" key="2">
    <source>
        <dbReference type="EMBL" id="KAK3036613.1"/>
    </source>
</evidence>
<dbReference type="EMBL" id="JAVXUP010000142">
    <property type="protein sequence ID" value="KAK3036613.1"/>
    <property type="molecule type" value="Genomic_DNA"/>
</dbReference>
<feature type="domain" description="BPL/LPL catalytic" evidence="1">
    <location>
        <begin position="25"/>
        <end position="120"/>
    </location>
</feature>
<dbReference type="InterPro" id="IPR004143">
    <property type="entry name" value="BPL_LPL_catalytic"/>
</dbReference>
<accession>A0AA89BDB6</accession>
<keyword evidence="3" id="KW-1185">Reference proteome</keyword>
<dbReference type="Proteomes" id="UP001188597">
    <property type="component" value="Unassembled WGS sequence"/>
</dbReference>
<dbReference type="InterPro" id="IPR045864">
    <property type="entry name" value="aa-tRNA-synth_II/BPL/LPL"/>
</dbReference>
<gene>
    <name evidence="2" type="ORF">RJ639_030182</name>
</gene>
<dbReference type="SUPFAM" id="SSF55681">
    <property type="entry name" value="Class II aaRS and biotin synthetases"/>
    <property type="match status" value="1"/>
</dbReference>
<dbReference type="InterPro" id="IPR053264">
    <property type="entry name" value="Lipoate-ligase_2_inactive"/>
</dbReference>
<dbReference type="Gene3D" id="3.30.930.10">
    <property type="entry name" value="Bira Bifunctional Protein, Domain 2"/>
    <property type="match status" value="1"/>
</dbReference>
<reference evidence="2" key="1">
    <citation type="submission" date="2022-12" db="EMBL/GenBank/DDBJ databases">
        <title>Draft genome assemblies for two species of Escallonia (Escalloniales).</title>
        <authorList>
            <person name="Chanderbali A."/>
            <person name="Dervinis C."/>
            <person name="Anghel I."/>
            <person name="Soltis D."/>
            <person name="Soltis P."/>
            <person name="Zapata F."/>
        </authorList>
    </citation>
    <scope>NUCLEOTIDE SEQUENCE</scope>
    <source>
        <strain evidence="2">UCBG64.0493</strain>
        <tissue evidence="2">Leaf</tissue>
    </source>
</reference>
<comment type="caution">
    <text evidence="2">The sequence shown here is derived from an EMBL/GenBank/DDBJ whole genome shotgun (WGS) entry which is preliminary data.</text>
</comment>
<proteinExistence type="predicted"/>
<dbReference type="PANTHER" id="PTHR43506">
    <property type="entry name" value="BIOTIN/LIPOATE A/B PROTEIN LIGASE FAMILY"/>
    <property type="match status" value="1"/>
</dbReference>
<organism evidence="2 3">
    <name type="scientific">Escallonia herrerae</name>
    <dbReference type="NCBI Taxonomy" id="1293975"/>
    <lineage>
        <taxon>Eukaryota</taxon>
        <taxon>Viridiplantae</taxon>
        <taxon>Streptophyta</taxon>
        <taxon>Embryophyta</taxon>
        <taxon>Tracheophyta</taxon>
        <taxon>Spermatophyta</taxon>
        <taxon>Magnoliopsida</taxon>
        <taxon>eudicotyledons</taxon>
        <taxon>Gunneridae</taxon>
        <taxon>Pentapetalae</taxon>
        <taxon>asterids</taxon>
        <taxon>campanulids</taxon>
        <taxon>Escalloniales</taxon>
        <taxon>Escalloniaceae</taxon>
        <taxon>Escallonia</taxon>
    </lineage>
</organism>
<evidence type="ECO:0000259" key="1">
    <source>
        <dbReference type="Pfam" id="PF21948"/>
    </source>
</evidence>
<dbReference type="AlphaFoldDB" id="A0AA89BDB6"/>
<sequence>MTIPQARQLGRRPLMNLVKFKGTPILQQLHLEERLLRNSSDNWCIINDGTNTPAIVMGLSGKSSELVEIRSVLRDQIPVIRRFTGGGTVIVDHGTIFVTFICNKEAVPTVQPYPRSIMHWSSLLYNEARNHKEFLCGMKDYLPRSAFINKTVEAIENHFLTKPVNVDIDAVTSCTDYMHTTKLLSEQELEEACARGPSGEIPVSNLMI</sequence>
<protein>
    <recommendedName>
        <fullName evidence="1">BPL/LPL catalytic domain-containing protein</fullName>
    </recommendedName>
</protein>
<evidence type="ECO:0000313" key="3">
    <source>
        <dbReference type="Proteomes" id="UP001188597"/>
    </source>
</evidence>
<dbReference type="Pfam" id="PF21948">
    <property type="entry name" value="LplA-B_cat"/>
    <property type="match status" value="1"/>
</dbReference>
<name>A0AA89BDB6_9ASTE</name>
<dbReference type="PANTHER" id="PTHR43506:SF1">
    <property type="entry name" value="BPL_LPL CATALYTIC DOMAIN-CONTAINING PROTEIN"/>
    <property type="match status" value="1"/>
</dbReference>